<keyword evidence="1" id="KW-1133">Transmembrane helix</keyword>
<feature type="transmembrane region" description="Helical" evidence="1">
    <location>
        <begin position="116"/>
        <end position="145"/>
    </location>
</feature>
<comment type="caution">
    <text evidence="2">The sequence shown here is derived from an EMBL/GenBank/DDBJ whole genome shotgun (WGS) entry which is preliminary data.</text>
</comment>
<keyword evidence="1" id="KW-0812">Transmembrane</keyword>
<dbReference type="AlphaFoldDB" id="A0A087C066"/>
<feature type="transmembrane region" description="Helical" evidence="1">
    <location>
        <begin position="157"/>
        <end position="184"/>
    </location>
</feature>
<feature type="transmembrane region" description="Helical" evidence="1">
    <location>
        <begin position="204"/>
        <end position="227"/>
    </location>
</feature>
<feature type="transmembrane region" description="Helical" evidence="1">
    <location>
        <begin position="21"/>
        <end position="42"/>
    </location>
</feature>
<feature type="transmembrane region" description="Helical" evidence="1">
    <location>
        <begin position="48"/>
        <end position="66"/>
    </location>
</feature>
<evidence type="ECO:0000256" key="1">
    <source>
        <dbReference type="SAM" id="Phobius"/>
    </source>
</evidence>
<dbReference type="RefSeq" id="WP_033512810.1">
    <property type="nucleotide sequence ID" value="NZ_JDUO01000007.1"/>
</dbReference>
<gene>
    <name evidence="2" type="ORF">BMON_0801</name>
</gene>
<accession>A0A087C066</accession>
<dbReference type="STRING" id="1437603.GCA_000771525_01656"/>
<keyword evidence="1" id="KW-0472">Membrane</keyword>
<feature type="transmembrane region" description="Helical" evidence="1">
    <location>
        <begin position="239"/>
        <end position="264"/>
    </location>
</feature>
<proteinExistence type="predicted"/>
<dbReference type="OrthoDB" id="3238956at2"/>
<evidence type="ECO:0000313" key="2">
    <source>
        <dbReference type="EMBL" id="KFI76666.1"/>
    </source>
</evidence>
<feature type="transmembrane region" description="Helical" evidence="1">
    <location>
        <begin position="78"/>
        <end position="96"/>
    </location>
</feature>
<evidence type="ECO:0000313" key="3">
    <source>
        <dbReference type="Proteomes" id="UP000029082"/>
    </source>
</evidence>
<dbReference type="GeneID" id="93094669"/>
<name>A0A087C066_9BIFI</name>
<dbReference type="EMBL" id="JGZE01000012">
    <property type="protein sequence ID" value="KFI76666.1"/>
    <property type="molecule type" value="Genomic_DNA"/>
</dbReference>
<dbReference type="Proteomes" id="UP000029082">
    <property type="component" value="Unassembled WGS sequence"/>
</dbReference>
<reference evidence="2 3" key="1">
    <citation type="submission" date="2014-03" db="EMBL/GenBank/DDBJ databases">
        <title>Genomics of Bifidobacteria.</title>
        <authorList>
            <person name="Ventura M."/>
            <person name="Milani C."/>
            <person name="Lugli G.A."/>
        </authorList>
    </citation>
    <scope>NUCLEOTIDE SEQUENCE [LARGE SCALE GENOMIC DNA]</scope>
    <source>
        <strain evidence="2 3">DSM 21395</strain>
    </source>
</reference>
<sequence length="265" mass="28033">MTDMAGSDEASRPGRPWGRMVAAQIVAYALMCAALAACWWGVLPQLGVSVIAVVILAVFVVGWPFETFGPRAGLAERVTTAVFGLVSIGIASWAGAGQGLAGPGPRNAGWGPVAPALVWFADTMVGFWAFAFIVMAVVLVVIGFIRQMARERRDHLIRFLSTSLLGGIAAISLGGWVVVARFWPAWHTASVNGSTQIGFATLPVALWSILVVLMAVALFVASCRWWAWVSHGPRTSLAWLGFGLLPMMCAGLLPFLATAGLLVIA</sequence>
<protein>
    <submittedName>
        <fullName evidence="2">Membrane protein</fullName>
    </submittedName>
</protein>
<keyword evidence="3" id="KW-1185">Reference proteome</keyword>
<organism evidence="2 3">
    <name type="scientific">Bifidobacterium mongoliense DSM 21395</name>
    <dbReference type="NCBI Taxonomy" id="1437603"/>
    <lineage>
        <taxon>Bacteria</taxon>
        <taxon>Bacillati</taxon>
        <taxon>Actinomycetota</taxon>
        <taxon>Actinomycetes</taxon>
        <taxon>Bifidobacteriales</taxon>
        <taxon>Bifidobacteriaceae</taxon>
        <taxon>Bifidobacterium</taxon>
    </lineage>
</organism>